<dbReference type="OrthoDB" id="10624763at2759"/>
<accession>A0A9Q5I4F6</accession>
<evidence type="ECO:0000256" key="1">
    <source>
        <dbReference type="SAM" id="MobiDB-lite"/>
    </source>
</evidence>
<dbReference type="Proteomes" id="UP000757232">
    <property type="component" value="Unassembled WGS sequence"/>
</dbReference>
<protein>
    <submittedName>
        <fullName evidence="2">Uncharacterized protein</fullName>
    </submittedName>
</protein>
<gene>
    <name evidence="2" type="ORF">A7U60_g1194</name>
</gene>
<evidence type="ECO:0000313" key="3">
    <source>
        <dbReference type="Proteomes" id="UP000757232"/>
    </source>
</evidence>
<sequence length="478" mass="53833">MQTSMVLLELLEALREHTPTMPVCAGPPYPSLSYRTADRPAVYGFVSHHVNDVRQQVYTELRAERARAPDTQRSYHIPYAYSSRYSRPHHAPHADMHNRRDNTSTTRSRLAFPQPQVPSFSAGPSPAYPGRQVRFQSPHSYDPYTPASSYQTATSALTARPMRMPEPQPYPLDPLPINTPTQRTYQSQAQVVIGFRIGKLHRMYLRKFIWLIISILFIQKLVKNEPNYVPTPSKSPYAFCLWKLCFKGKDMTIALRKALEKMQDFKRVADEWMLIIRRNRGENLTAEETAVISLISDLRQRAKTALNTIDVILASISAYEGIGNGSPFSSEKLKADTSALAMIGTSLHHKLAGLTRRLKNAEAMAGQTEPPSSPDCCTRLMNFPGCIANLYLKKRLFRFTSLLKAQREQYSELDSEKPVQSGLYAPPISTLIGAVYAEIQRTYNTAAKALAGFESSLRAFQLDLQSQANNRYLPVATG</sequence>
<feature type="compositionally biased region" description="Basic and acidic residues" evidence="1">
    <location>
        <begin position="92"/>
        <end position="102"/>
    </location>
</feature>
<proteinExistence type="predicted"/>
<dbReference type="EMBL" id="LNZH02000081">
    <property type="protein sequence ID" value="OCB91568.1"/>
    <property type="molecule type" value="Genomic_DNA"/>
</dbReference>
<evidence type="ECO:0000313" key="2">
    <source>
        <dbReference type="EMBL" id="OCB91568.1"/>
    </source>
</evidence>
<organism evidence="2 3">
    <name type="scientific">Sanghuangporus baumii</name>
    <name type="common">Phellinus baumii</name>
    <dbReference type="NCBI Taxonomy" id="108892"/>
    <lineage>
        <taxon>Eukaryota</taxon>
        <taxon>Fungi</taxon>
        <taxon>Dikarya</taxon>
        <taxon>Basidiomycota</taxon>
        <taxon>Agaricomycotina</taxon>
        <taxon>Agaricomycetes</taxon>
        <taxon>Hymenochaetales</taxon>
        <taxon>Hymenochaetaceae</taxon>
        <taxon>Sanghuangporus</taxon>
    </lineage>
</organism>
<comment type="caution">
    <text evidence="2">The sequence shown here is derived from an EMBL/GenBank/DDBJ whole genome shotgun (WGS) entry which is preliminary data.</text>
</comment>
<name>A0A9Q5I4F6_SANBA</name>
<dbReference type="AlphaFoldDB" id="A0A9Q5I4F6"/>
<keyword evidence="3" id="KW-1185">Reference proteome</keyword>
<feature type="region of interest" description="Disordered" evidence="1">
    <location>
        <begin position="84"/>
        <end position="148"/>
    </location>
</feature>
<reference evidence="2" key="1">
    <citation type="submission" date="2016-06" db="EMBL/GenBank/DDBJ databases">
        <title>Draft Genome sequence of the fungus Inonotus baumii.</title>
        <authorList>
            <person name="Zhu H."/>
            <person name="Lin W."/>
        </authorList>
    </citation>
    <scope>NUCLEOTIDE SEQUENCE</scope>
    <source>
        <strain evidence="2">821</strain>
    </source>
</reference>